<dbReference type="Gene3D" id="3.40.50.1110">
    <property type="entry name" value="SGNH hydrolase"/>
    <property type="match status" value="1"/>
</dbReference>
<dbReference type="EMBL" id="MU853829">
    <property type="protein sequence ID" value="KAK3938452.1"/>
    <property type="molecule type" value="Genomic_DNA"/>
</dbReference>
<evidence type="ECO:0000256" key="1">
    <source>
        <dbReference type="SAM" id="MobiDB-lite"/>
    </source>
</evidence>
<proteinExistence type="predicted"/>
<dbReference type="AlphaFoldDB" id="A0AAN6N3C6"/>
<evidence type="ECO:0008006" key="4">
    <source>
        <dbReference type="Google" id="ProtNLM"/>
    </source>
</evidence>
<accession>A0AAN6N3C6</accession>
<gene>
    <name evidence="2" type="ORF">QBC46DRAFT_390160</name>
</gene>
<name>A0AAN6N3C6_9PEZI</name>
<reference evidence="3" key="1">
    <citation type="journal article" date="2023" name="Mol. Phylogenet. Evol.">
        <title>Genome-scale phylogeny and comparative genomics of the fungal order Sordariales.</title>
        <authorList>
            <person name="Hensen N."/>
            <person name="Bonometti L."/>
            <person name="Westerberg I."/>
            <person name="Brannstrom I.O."/>
            <person name="Guillou S."/>
            <person name="Cros-Aarteil S."/>
            <person name="Calhoun S."/>
            <person name="Haridas S."/>
            <person name="Kuo A."/>
            <person name="Mondo S."/>
            <person name="Pangilinan J."/>
            <person name="Riley R."/>
            <person name="LaButti K."/>
            <person name="Andreopoulos B."/>
            <person name="Lipzen A."/>
            <person name="Chen C."/>
            <person name="Yan M."/>
            <person name="Daum C."/>
            <person name="Ng V."/>
            <person name="Clum A."/>
            <person name="Steindorff A."/>
            <person name="Ohm R.A."/>
            <person name="Martin F."/>
            <person name="Silar P."/>
            <person name="Natvig D.O."/>
            <person name="Lalanne C."/>
            <person name="Gautier V."/>
            <person name="Ament-Velasquez S.L."/>
            <person name="Kruys A."/>
            <person name="Hutchinson M.I."/>
            <person name="Powell A.J."/>
            <person name="Barry K."/>
            <person name="Miller A.N."/>
            <person name="Grigoriev I.V."/>
            <person name="Debuchy R."/>
            <person name="Gladieux P."/>
            <person name="Hiltunen Thoren M."/>
            <person name="Johannesson H."/>
        </authorList>
    </citation>
    <scope>NUCLEOTIDE SEQUENCE [LARGE SCALE GENOMIC DNA]</scope>
    <source>
        <strain evidence="3">CBS 340.73</strain>
    </source>
</reference>
<protein>
    <recommendedName>
        <fullName evidence="4">SGNH hydrolase-type esterase domain-containing protein</fullName>
    </recommendedName>
</protein>
<evidence type="ECO:0000313" key="2">
    <source>
        <dbReference type="EMBL" id="KAK3938452.1"/>
    </source>
</evidence>
<dbReference type="SUPFAM" id="SSF52266">
    <property type="entry name" value="SGNH hydrolase"/>
    <property type="match status" value="1"/>
</dbReference>
<dbReference type="Proteomes" id="UP001303473">
    <property type="component" value="Unassembled WGS sequence"/>
</dbReference>
<organism evidence="2 3">
    <name type="scientific">Diplogelasinospora grovesii</name>
    <dbReference type="NCBI Taxonomy" id="303347"/>
    <lineage>
        <taxon>Eukaryota</taxon>
        <taxon>Fungi</taxon>
        <taxon>Dikarya</taxon>
        <taxon>Ascomycota</taxon>
        <taxon>Pezizomycotina</taxon>
        <taxon>Sordariomycetes</taxon>
        <taxon>Sordariomycetidae</taxon>
        <taxon>Sordariales</taxon>
        <taxon>Diplogelasinosporaceae</taxon>
        <taxon>Diplogelasinospora</taxon>
    </lineage>
</organism>
<dbReference type="GO" id="GO:0016788">
    <property type="term" value="F:hydrolase activity, acting on ester bonds"/>
    <property type="evidence" value="ECO:0007669"/>
    <property type="project" value="InterPro"/>
</dbReference>
<dbReference type="CDD" id="cd00229">
    <property type="entry name" value="SGNH_hydrolase"/>
    <property type="match status" value="1"/>
</dbReference>
<keyword evidence="3" id="KW-1185">Reference proteome</keyword>
<comment type="caution">
    <text evidence="2">The sequence shown here is derived from an EMBL/GenBank/DDBJ whole genome shotgun (WGS) entry which is preliminary data.</text>
</comment>
<dbReference type="Pfam" id="PF00657">
    <property type="entry name" value="Lipase_GDSL"/>
    <property type="match status" value="1"/>
</dbReference>
<feature type="region of interest" description="Disordered" evidence="1">
    <location>
        <begin position="77"/>
        <end position="102"/>
    </location>
</feature>
<dbReference type="InterPro" id="IPR001087">
    <property type="entry name" value="GDSL"/>
</dbReference>
<sequence>MATNMSRSSAAAAAAAEVEALLRPFAKFKDRSHQTSKTSHIPLLQNHPDGPTVVLLGDSMIERMTTTGCSPSFEPWPSETMLGGAHLQQSSAHADPDAAHEPPHNMRQLTGVFNAGVGGDRIQNIMYRLIGSDDTSNSSGDDEGLQLPGLAPVLAERPIKLWVVQAGTNNLHLKKGLMDKDRDAMQLLLQALVKLSGNDCKILLTGLFPRTDIKRELIDQANDKLREMVGHMNTELEKVEEKEERVVFLPAPEINADEHLEDHVHLNLTGYRLWARGLVPKVIEILGSSSTS</sequence>
<evidence type="ECO:0000313" key="3">
    <source>
        <dbReference type="Proteomes" id="UP001303473"/>
    </source>
</evidence>
<dbReference type="InterPro" id="IPR036514">
    <property type="entry name" value="SGNH_hydro_sf"/>
</dbReference>